<dbReference type="SUPFAM" id="SSF102114">
    <property type="entry name" value="Radical SAM enzymes"/>
    <property type="match status" value="1"/>
</dbReference>
<reference evidence="12 13" key="2">
    <citation type="journal article" date="2009" name="Proc. Natl. Acad. Sci. U.S.A.">
        <title>On the chimeric nature, thermophilic origin, and phylogenetic placement of the Thermotogales.</title>
        <authorList>
            <person name="Zhaxybayeva O."/>
            <person name="Swithers K.S."/>
            <person name="Lapierre P."/>
            <person name="Fournier G.P."/>
            <person name="Bickhart D.M."/>
            <person name="DeBoy R.T."/>
            <person name="Nelson K.E."/>
            <person name="Nesbo C.L."/>
            <person name="Doolittle W.F."/>
            <person name="Gogarten J.P."/>
            <person name="Noll K.M."/>
        </authorList>
    </citation>
    <scope>NUCLEOTIDE SEQUENCE [LARGE SCALE GENOMIC DNA]</scope>
    <source>
        <strain evidence="13">ATCC BAA-488 / DSM 13995 / JCM 10881 / RKU-1</strain>
    </source>
</reference>
<dbReference type="PANTHER" id="PTHR43787">
    <property type="entry name" value="FEMO COFACTOR BIOSYNTHESIS PROTEIN NIFB-RELATED"/>
    <property type="match status" value="1"/>
</dbReference>
<dbReference type="InterPro" id="IPR016771">
    <property type="entry name" value="Fe-S_OxRdtase_rSAM_TM0948_prd"/>
</dbReference>
<evidence type="ECO:0000256" key="10">
    <source>
        <dbReference type="ARBA" id="ARBA00023239"/>
    </source>
</evidence>
<evidence type="ECO:0000256" key="3">
    <source>
        <dbReference type="ARBA" id="ARBA00006804"/>
    </source>
</evidence>
<comment type="pathway">
    <text evidence="2">Cofactor biosynthesis; Fe-Mo cofactor biosynthesis.</text>
</comment>
<evidence type="ECO:0000256" key="2">
    <source>
        <dbReference type="ARBA" id="ARBA00005155"/>
    </source>
</evidence>
<accession>A5INM2</accession>
<reference evidence="13" key="1">
    <citation type="submission" date="2007-05" db="EMBL/GenBank/DDBJ databases">
        <title>Complete sequence of Thermotoga petrophila RKU-1.</title>
        <authorList>
            <consortium name="US DOE Joint Genome Institute"/>
            <person name="Copeland A."/>
            <person name="Lucas S."/>
            <person name="Lapidus A."/>
            <person name="Barry K."/>
            <person name="Glavina del Rio T."/>
            <person name="Dalin E."/>
            <person name="Tice H."/>
            <person name="Pitluck S."/>
            <person name="Sims D."/>
            <person name="Brettin T."/>
            <person name="Bruce D."/>
            <person name="Detter J.C."/>
            <person name="Han C."/>
            <person name="Tapia R."/>
            <person name="Schmutz J."/>
            <person name="Larimer F."/>
            <person name="Land M."/>
            <person name="Hauser L."/>
            <person name="Kyrpides N."/>
            <person name="Mikhailova N."/>
            <person name="Nelson K."/>
            <person name="Gogarten J.P."/>
            <person name="Noll K."/>
            <person name="Richardson P."/>
        </authorList>
    </citation>
    <scope>NUCLEOTIDE SEQUENCE [LARGE SCALE GENOMIC DNA]</scope>
    <source>
        <strain evidence="13">ATCC BAA-488 / DSM 13995 / JCM 10881 / RKU-1</strain>
    </source>
</reference>
<comment type="cofactor">
    <cofactor evidence="1">
        <name>[4Fe-4S] cluster</name>
        <dbReference type="ChEBI" id="CHEBI:49883"/>
    </cofactor>
</comment>
<dbReference type="Gene3D" id="3.20.20.70">
    <property type="entry name" value="Aldolase class I"/>
    <property type="match status" value="1"/>
</dbReference>
<dbReference type="InterPro" id="IPR007197">
    <property type="entry name" value="rSAM"/>
</dbReference>
<evidence type="ECO:0000313" key="13">
    <source>
        <dbReference type="Proteomes" id="UP000006558"/>
    </source>
</evidence>
<evidence type="ECO:0000256" key="9">
    <source>
        <dbReference type="ARBA" id="ARBA00023231"/>
    </source>
</evidence>
<keyword evidence="5" id="KW-0949">S-adenosyl-L-methionine</keyword>
<dbReference type="InterPro" id="IPR013785">
    <property type="entry name" value="Aldolase_TIM"/>
</dbReference>
<evidence type="ECO:0000256" key="1">
    <source>
        <dbReference type="ARBA" id="ARBA00001966"/>
    </source>
</evidence>
<organism evidence="12 13">
    <name type="scientific">Thermotoga petrophila (strain ATCC BAA-488 / DSM 13995 / JCM 10881 / RKU-1)</name>
    <dbReference type="NCBI Taxonomy" id="390874"/>
    <lineage>
        <taxon>Bacteria</taxon>
        <taxon>Thermotogati</taxon>
        <taxon>Thermotogota</taxon>
        <taxon>Thermotogae</taxon>
        <taxon>Thermotogales</taxon>
        <taxon>Thermotogaceae</taxon>
        <taxon>Thermotoga</taxon>
    </lineage>
</organism>
<keyword evidence="10" id="KW-0456">Lyase</keyword>
<dbReference type="GO" id="GO:0051539">
    <property type="term" value="F:4 iron, 4 sulfur cluster binding"/>
    <property type="evidence" value="ECO:0007669"/>
    <property type="project" value="UniProtKB-KW"/>
</dbReference>
<dbReference type="Pfam" id="PF04055">
    <property type="entry name" value="Radical_SAM"/>
    <property type="match status" value="1"/>
</dbReference>
<dbReference type="EMBL" id="CP000702">
    <property type="protein sequence ID" value="ABQ47795.1"/>
    <property type="molecule type" value="Genomic_DNA"/>
</dbReference>
<sequence length="229" mass="26853">MGFDPVERSKKIENLVMKDGERKYYRFRYSLYYGGIVTADSVGCNLLCAYCWNYFKNMRLEKVGDFFSPEEVAEKLVEISRKRRCDLFRISGAEPILGRKSAEHTKEVMKLVKGTFILETNGILFGYDPSLVDLFTDFDVLVRVNVKGWDEENFERITGADGRYFHYQLKALENLYGKVRFWVAVMYDLFGEEGLSELKKKLPVPCRIEKEYLEKYSFVVENLRKRGIL</sequence>
<protein>
    <submittedName>
        <fullName evidence="12">Radical SAM domain protein</fullName>
    </submittedName>
</protein>
<evidence type="ECO:0000256" key="4">
    <source>
        <dbReference type="ARBA" id="ARBA00022485"/>
    </source>
</evidence>
<dbReference type="PIRSF" id="PIRSF020275">
    <property type="entry name" value="RadSAM_TM0948_prd"/>
    <property type="match status" value="1"/>
</dbReference>
<keyword evidence="9" id="KW-0535">Nitrogen fixation</keyword>
<dbReference type="KEGG" id="tpt:Tpet_1795"/>
<dbReference type="HOGENOM" id="CLU_1080107_0_0_0"/>
<dbReference type="GO" id="GO:0016829">
    <property type="term" value="F:lyase activity"/>
    <property type="evidence" value="ECO:0007669"/>
    <property type="project" value="UniProtKB-KW"/>
</dbReference>
<evidence type="ECO:0000259" key="11">
    <source>
        <dbReference type="Pfam" id="PF04055"/>
    </source>
</evidence>
<dbReference type="RefSeq" id="WP_011944199.1">
    <property type="nucleotide sequence ID" value="NC_009486.1"/>
</dbReference>
<keyword evidence="4" id="KW-0004">4Fe-4S</keyword>
<dbReference type="GO" id="GO:0046872">
    <property type="term" value="F:metal ion binding"/>
    <property type="evidence" value="ECO:0007669"/>
    <property type="project" value="UniProtKB-KW"/>
</dbReference>
<keyword evidence="7" id="KW-0408">Iron</keyword>
<evidence type="ECO:0000256" key="7">
    <source>
        <dbReference type="ARBA" id="ARBA00023004"/>
    </source>
</evidence>
<dbReference type="InterPro" id="IPR058240">
    <property type="entry name" value="rSAM_sf"/>
</dbReference>
<dbReference type="STRING" id="390874.Tpet_1795"/>
<comment type="similarity">
    <text evidence="3">Belongs to the radical SAM superfamily. NifB family.</text>
</comment>
<gene>
    <name evidence="12" type="ordered locus">Tpet_1795</name>
</gene>
<proteinExistence type="inferred from homology"/>
<dbReference type="CDD" id="cd01335">
    <property type="entry name" value="Radical_SAM"/>
    <property type="match status" value="1"/>
</dbReference>
<dbReference type="Proteomes" id="UP000006558">
    <property type="component" value="Chromosome"/>
</dbReference>
<dbReference type="SFLD" id="SFLDS00029">
    <property type="entry name" value="Radical_SAM"/>
    <property type="match status" value="1"/>
</dbReference>
<evidence type="ECO:0000256" key="8">
    <source>
        <dbReference type="ARBA" id="ARBA00023014"/>
    </source>
</evidence>
<keyword evidence="6" id="KW-0479">Metal-binding</keyword>
<dbReference type="PANTHER" id="PTHR43787:SF13">
    <property type="entry name" value="FEMO COFACTOR BIOSYNTHESIS PROTEIN NIFB"/>
    <property type="match status" value="1"/>
</dbReference>
<dbReference type="eggNOG" id="COG5014">
    <property type="taxonomic scope" value="Bacteria"/>
</dbReference>
<keyword evidence="8" id="KW-0411">Iron-sulfur</keyword>
<evidence type="ECO:0000256" key="5">
    <source>
        <dbReference type="ARBA" id="ARBA00022691"/>
    </source>
</evidence>
<feature type="domain" description="Radical SAM core" evidence="11">
    <location>
        <begin position="41"/>
        <end position="198"/>
    </location>
</feature>
<evidence type="ECO:0000313" key="12">
    <source>
        <dbReference type="EMBL" id="ABQ47795.1"/>
    </source>
</evidence>
<evidence type="ECO:0000256" key="6">
    <source>
        <dbReference type="ARBA" id="ARBA00022723"/>
    </source>
</evidence>
<name>A5INM2_THEP1</name>
<dbReference type="AlphaFoldDB" id="A5INM2"/>